<feature type="transmembrane region" description="Helical" evidence="7">
    <location>
        <begin position="177"/>
        <end position="199"/>
    </location>
</feature>
<feature type="transmembrane region" description="Helical" evidence="7">
    <location>
        <begin position="101"/>
        <end position="120"/>
    </location>
</feature>
<feature type="domain" description="ABC transmembrane type-1" evidence="8">
    <location>
        <begin position="97"/>
        <end position="303"/>
    </location>
</feature>
<dbReference type="SUPFAM" id="SSF161098">
    <property type="entry name" value="MetI-like"/>
    <property type="match status" value="1"/>
</dbReference>
<evidence type="ECO:0000313" key="9">
    <source>
        <dbReference type="EMBL" id="QIS20153.1"/>
    </source>
</evidence>
<feature type="transmembrane region" description="Helical" evidence="7">
    <location>
        <begin position="12"/>
        <end position="32"/>
    </location>
</feature>
<proteinExistence type="inferred from homology"/>
<comment type="similarity">
    <text evidence="7">Belongs to the binding-protein-dependent transport system permease family.</text>
</comment>
<dbReference type="InterPro" id="IPR045621">
    <property type="entry name" value="BPD_transp_1_N"/>
</dbReference>
<evidence type="ECO:0000256" key="3">
    <source>
        <dbReference type="ARBA" id="ARBA00022475"/>
    </source>
</evidence>
<dbReference type="GO" id="GO:0005886">
    <property type="term" value="C:plasma membrane"/>
    <property type="evidence" value="ECO:0007669"/>
    <property type="project" value="UniProtKB-SubCell"/>
</dbReference>
<dbReference type="PANTHER" id="PTHR43163:SF6">
    <property type="entry name" value="DIPEPTIDE TRANSPORT SYSTEM PERMEASE PROTEIN DPPB-RELATED"/>
    <property type="match status" value="1"/>
</dbReference>
<dbReference type="EMBL" id="CP046173">
    <property type="protein sequence ID" value="QIS20153.1"/>
    <property type="molecule type" value="Genomic_DNA"/>
</dbReference>
<feature type="transmembrane region" description="Helical" evidence="7">
    <location>
        <begin position="284"/>
        <end position="310"/>
    </location>
</feature>
<dbReference type="GO" id="GO:0055085">
    <property type="term" value="P:transmembrane transport"/>
    <property type="evidence" value="ECO:0007669"/>
    <property type="project" value="InterPro"/>
</dbReference>
<evidence type="ECO:0000256" key="2">
    <source>
        <dbReference type="ARBA" id="ARBA00022448"/>
    </source>
</evidence>
<comment type="subcellular location">
    <subcellularLocation>
        <location evidence="1 7">Cell membrane</location>
        <topology evidence="1 7">Multi-pass membrane protein</topology>
    </subcellularLocation>
</comment>
<dbReference type="InterPro" id="IPR035906">
    <property type="entry name" value="MetI-like_sf"/>
</dbReference>
<dbReference type="CDD" id="cd06261">
    <property type="entry name" value="TM_PBP2"/>
    <property type="match status" value="1"/>
</dbReference>
<dbReference type="Pfam" id="PF19300">
    <property type="entry name" value="BPD_transp_1_N"/>
    <property type="match status" value="1"/>
</dbReference>
<accession>A0A6G9Z564</accession>
<keyword evidence="3" id="KW-1003">Cell membrane</keyword>
<organism evidence="9 10">
    <name type="scientific">Nocardia terpenica</name>
    <dbReference type="NCBI Taxonomy" id="455432"/>
    <lineage>
        <taxon>Bacteria</taxon>
        <taxon>Bacillati</taxon>
        <taxon>Actinomycetota</taxon>
        <taxon>Actinomycetes</taxon>
        <taxon>Mycobacteriales</taxon>
        <taxon>Nocardiaceae</taxon>
        <taxon>Nocardia</taxon>
    </lineage>
</organism>
<evidence type="ECO:0000313" key="10">
    <source>
        <dbReference type="Proteomes" id="UP000500953"/>
    </source>
</evidence>
<keyword evidence="2 7" id="KW-0813">Transport</keyword>
<keyword evidence="4 7" id="KW-0812">Transmembrane</keyword>
<keyword evidence="5 7" id="KW-1133">Transmembrane helix</keyword>
<dbReference type="Proteomes" id="UP000500953">
    <property type="component" value="Chromosome"/>
</dbReference>
<evidence type="ECO:0000256" key="6">
    <source>
        <dbReference type="ARBA" id="ARBA00023136"/>
    </source>
</evidence>
<reference evidence="9 10" key="1">
    <citation type="journal article" date="2019" name="ACS Chem. Biol.">
        <title>Identification and Mobilization of a Cryptic Antibiotic Biosynthesis Gene Locus from a Human-Pathogenic Nocardia Isolate.</title>
        <authorList>
            <person name="Herisse M."/>
            <person name="Ishida K."/>
            <person name="Porter J.L."/>
            <person name="Howden B."/>
            <person name="Hertweck C."/>
            <person name="Stinear T.P."/>
            <person name="Pidot S.J."/>
        </authorList>
    </citation>
    <scope>NUCLEOTIDE SEQUENCE [LARGE SCALE GENOMIC DNA]</scope>
    <source>
        <strain evidence="9 10">AUSMDU00012715</strain>
    </source>
</reference>
<dbReference type="PROSITE" id="PS50928">
    <property type="entry name" value="ABC_TM1"/>
    <property type="match status" value="1"/>
</dbReference>
<dbReference type="Pfam" id="PF00528">
    <property type="entry name" value="BPD_transp_1"/>
    <property type="match status" value="1"/>
</dbReference>
<protein>
    <submittedName>
        <fullName evidence="9">ABC transporter permease subunit</fullName>
    </submittedName>
</protein>
<feature type="transmembrane region" description="Helical" evidence="7">
    <location>
        <begin position="132"/>
        <end position="157"/>
    </location>
</feature>
<dbReference type="AlphaFoldDB" id="A0A6G9Z564"/>
<sequence>MPVTAYLLRRVLQSGVVVVLVAVVTFVLLQLLPGGPARAILGPRATPEQIATFTRQNGYDKPVVVQFLRWAGGVLHGDLGYSYKLNQPVLDVIDEHLPKTIVLMALSTTVALVLAVPIGIYQARRRNTVGDYAVTALSFAFYAMPSFFLGELLILLFAIRLHWFSPVGPNGDTLGAVFGQASSLVLPVATLALITVASFSRYVRSSVMENLSQDYVRTALAGGAGDGRVMLRHVLRNSLIPVVTLLGITLPQLFAGALITEQVFNYPGMGFVFVQGAQVHDYPILLGIGLMVAVATVVGSLLADIGYAVLDPRVKY</sequence>
<evidence type="ECO:0000256" key="5">
    <source>
        <dbReference type="ARBA" id="ARBA00022989"/>
    </source>
</evidence>
<evidence type="ECO:0000256" key="7">
    <source>
        <dbReference type="RuleBase" id="RU363032"/>
    </source>
</evidence>
<dbReference type="PANTHER" id="PTHR43163">
    <property type="entry name" value="DIPEPTIDE TRANSPORT SYSTEM PERMEASE PROTEIN DPPB-RELATED"/>
    <property type="match status" value="1"/>
</dbReference>
<feature type="transmembrane region" description="Helical" evidence="7">
    <location>
        <begin position="238"/>
        <end position="264"/>
    </location>
</feature>
<gene>
    <name evidence="9" type="ORF">F6W96_19480</name>
</gene>
<name>A0A6G9Z564_9NOCA</name>
<evidence type="ECO:0000256" key="4">
    <source>
        <dbReference type="ARBA" id="ARBA00022692"/>
    </source>
</evidence>
<keyword evidence="6 7" id="KW-0472">Membrane</keyword>
<evidence type="ECO:0000259" key="8">
    <source>
        <dbReference type="PROSITE" id="PS50928"/>
    </source>
</evidence>
<dbReference type="InterPro" id="IPR000515">
    <property type="entry name" value="MetI-like"/>
</dbReference>
<evidence type="ECO:0000256" key="1">
    <source>
        <dbReference type="ARBA" id="ARBA00004651"/>
    </source>
</evidence>
<dbReference type="Gene3D" id="1.10.3720.10">
    <property type="entry name" value="MetI-like"/>
    <property type="match status" value="1"/>
</dbReference>